<dbReference type="Proteomes" id="UP001163046">
    <property type="component" value="Unassembled WGS sequence"/>
</dbReference>
<evidence type="ECO:0000256" key="9">
    <source>
        <dbReference type="ARBA" id="ARBA00023136"/>
    </source>
</evidence>
<protein>
    <submittedName>
        <fullName evidence="12">E3 ubiquitin-protein ligase march2</fullName>
        <ecNumber evidence="12">2.3.2.27</ecNumber>
    </submittedName>
</protein>
<dbReference type="SMART" id="SM00744">
    <property type="entry name" value="RINGv"/>
    <property type="match status" value="1"/>
</dbReference>
<keyword evidence="4" id="KW-0479">Metal-binding</keyword>
<feature type="transmembrane region" description="Helical" evidence="10">
    <location>
        <begin position="123"/>
        <end position="145"/>
    </location>
</feature>
<keyword evidence="2 12" id="KW-0808">Transferase</keyword>
<dbReference type="PROSITE" id="PS51292">
    <property type="entry name" value="ZF_RING_CH"/>
    <property type="match status" value="1"/>
</dbReference>
<keyword evidence="3 10" id="KW-0812">Transmembrane</keyword>
<dbReference type="GO" id="GO:0016020">
    <property type="term" value="C:membrane"/>
    <property type="evidence" value="ECO:0007669"/>
    <property type="project" value="UniProtKB-SubCell"/>
</dbReference>
<gene>
    <name evidence="12" type="primary">MARCH2_1</name>
    <name evidence="12" type="ORF">OS493_017083</name>
</gene>
<dbReference type="EMBL" id="MU827786">
    <property type="protein sequence ID" value="KAJ7333545.1"/>
    <property type="molecule type" value="Genomic_DNA"/>
</dbReference>
<evidence type="ECO:0000256" key="10">
    <source>
        <dbReference type="SAM" id="Phobius"/>
    </source>
</evidence>
<comment type="caution">
    <text evidence="12">The sequence shown here is derived from an EMBL/GenBank/DDBJ whole genome shotgun (WGS) entry which is preliminary data.</text>
</comment>
<dbReference type="GO" id="GO:0061630">
    <property type="term" value="F:ubiquitin protein ligase activity"/>
    <property type="evidence" value="ECO:0007669"/>
    <property type="project" value="UniProtKB-EC"/>
</dbReference>
<evidence type="ECO:0000259" key="11">
    <source>
        <dbReference type="PROSITE" id="PS51292"/>
    </source>
</evidence>
<dbReference type="InterPro" id="IPR011016">
    <property type="entry name" value="Znf_RING-CH"/>
</dbReference>
<dbReference type="Gene3D" id="3.30.40.10">
    <property type="entry name" value="Zinc/RING finger domain, C3HC4 (zinc finger)"/>
    <property type="match status" value="1"/>
</dbReference>
<dbReference type="PANTHER" id="PTHR46065">
    <property type="entry name" value="E3 UBIQUITIN-PROTEIN LIGASE MARCH 2/3 FAMILY MEMBER"/>
    <property type="match status" value="1"/>
</dbReference>
<keyword evidence="9 10" id="KW-0472">Membrane</keyword>
<evidence type="ECO:0000256" key="6">
    <source>
        <dbReference type="ARBA" id="ARBA00022786"/>
    </source>
</evidence>
<dbReference type="AlphaFoldDB" id="A0A9W9YC68"/>
<reference evidence="12" key="1">
    <citation type="submission" date="2023-01" db="EMBL/GenBank/DDBJ databases">
        <title>Genome assembly of the deep-sea coral Lophelia pertusa.</title>
        <authorList>
            <person name="Herrera S."/>
            <person name="Cordes E."/>
        </authorList>
    </citation>
    <scope>NUCLEOTIDE SEQUENCE</scope>
    <source>
        <strain evidence="12">USNM1676648</strain>
        <tissue evidence="12">Polyp</tissue>
    </source>
</reference>
<dbReference type="GO" id="GO:0016567">
    <property type="term" value="P:protein ubiquitination"/>
    <property type="evidence" value="ECO:0007669"/>
    <property type="project" value="TreeGrafter"/>
</dbReference>
<sequence>MMELKDNQSEDFQNDGREHSLFSTECLSSNGITFENSTQSCRICQTSGNSEPEVGELLASPCNCRGSLGFVHKQCMEKWLRVRNRDTCELCHFKFVTKRRFKPPHEWHFGQVVDMLSSNEKGLLVLGFVNFLLLILEIPFLYYVIKINSRYFVSEIYDTEPSQETYSEIYTLLLTLLLIFSLVLVASSAMFTVIGFKVFRKILRFSREVVLIIPMRHLEETLEEEDVV</sequence>
<dbReference type="GO" id="GO:0008270">
    <property type="term" value="F:zinc ion binding"/>
    <property type="evidence" value="ECO:0007669"/>
    <property type="project" value="UniProtKB-KW"/>
</dbReference>
<evidence type="ECO:0000313" key="12">
    <source>
        <dbReference type="EMBL" id="KAJ7333545.1"/>
    </source>
</evidence>
<dbReference type="Pfam" id="PF12906">
    <property type="entry name" value="RINGv"/>
    <property type="match status" value="1"/>
</dbReference>
<keyword evidence="12" id="KW-0012">Acyltransferase</keyword>
<dbReference type="PANTHER" id="PTHR46065:SF3">
    <property type="entry name" value="FI20425P1"/>
    <property type="match status" value="1"/>
</dbReference>
<feature type="domain" description="RING-CH-type" evidence="11">
    <location>
        <begin position="33"/>
        <end position="98"/>
    </location>
</feature>
<organism evidence="12 13">
    <name type="scientific">Desmophyllum pertusum</name>
    <dbReference type="NCBI Taxonomy" id="174260"/>
    <lineage>
        <taxon>Eukaryota</taxon>
        <taxon>Metazoa</taxon>
        <taxon>Cnidaria</taxon>
        <taxon>Anthozoa</taxon>
        <taxon>Hexacorallia</taxon>
        <taxon>Scleractinia</taxon>
        <taxon>Caryophylliina</taxon>
        <taxon>Caryophylliidae</taxon>
        <taxon>Desmophyllum</taxon>
    </lineage>
</organism>
<dbReference type="EC" id="2.3.2.27" evidence="12"/>
<evidence type="ECO:0000256" key="4">
    <source>
        <dbReference type="ARBA" id="ARBA00022723"/>
    </source>
</evidence>
<evidence type="ECO:0000256" key="3">
    <source>
        <dbReference type="ARBA" id="ARBA00022692"/>
    </source>
</evidence>
<evidence type="ECO:0000256" key="1">
    <source>
        <dbReference type="ARBA" id="ARBA00004141"/>
    </source>
</evidence>
<evidence type="ECO:0000256" key="8">
    <source>
        <dbReference type="ARBA" id="ARBA00022989"/>
    </source>
</evidence>
<evidence type="ECO:0000256" key="2">
    <source>
        <dbReference type="ARBA" id="ARBA00022679"/>
    </source>
</evidence>
<dbReference type="OrthoDB" id="264354at2759"/>
<accession>A0A9W9YC68</accession>
<feature type="transmembrane region" description="Helical" evidence="10">
    <location>
        <begin position="169"/>
        <end position="196"/>
    </location>
</feature>
<keyword evidence="6" id="KW-0833">Ubl conjugation pathway</keyword>
<comment type="subcellular location">
    <subcellularLocation>
        <location evidence="1">Membrane</location>
        <topology evidence="1">Multi-pass membrane protein</topology>
    </subcellularLocation>
</comment>
<evidence type="ECO:0000256" key="5">
    <source>
        <dbReference type="ARBA" id="ARBA00022771"/>
    </source>
</evidence>
<dbReference type="SUPFAM" id="SSF57850">
    <property type="entry name" value="RING/U-box"/>
    <property type="match status" value="1"/>
</dbReference>
<evidence type="ECO:0000256" key="7">
    <source>
        <dbReference type="ARBA" id="ARBA00022833"/>
    </source>
</evidence>
<keyword evidence="7" id="KW-0862">Zinc</keyword>
<evidence type="ECO:0000313" key="13">
    <source>
        <dbReference type="Proteomes" id="UP001163046"/>
    </source>
</evidence>
<dbReference type="InterPro" id="IPR013083">
    <property type="entry name" value="Znf_RING/FYVE/PHD"/>
</dbReference>
<keyword evidence="8 10" id="KW-1133">Transmembrane helix</keyword>
<keyword evidence="13" id="KW-1185">Reference proteome</keyword>
<proteinExistence type="predicted"/>
<keyword evidence="5" id="KW-0863">Zinc-finger</keyword>
<name>A0A9W9YC68_9CNID</name>